<name>A0A4Y7TQ04_COPMI</name>
<comment type="similarity">
    <text evidence="2">Belongs to the rad1 family.</text>
</comment>
<reference evidence="7 8" key="1">
    <citation type="journal article" date="2019" name="Nat. Ecol. Evol.">
        <title>Megaphylogeny resolves global patterns of mushroom evolution.</title>
        <authorList>
            <person name="Varga T."/>
            <person name="Krizsan K."/>
            <person name="Foldi C."/>
            <person name="Dima B."/>
            <person name="Sanchez-Garcia M."/>
            <person name="Sanchez-Ramirez S."/>
            <person name="Szollosi G.J."/>
            <person name="Szarkandi J.G."/>
            <person name="Papp V."/>
            <person name="Albert L."/>
            <person name="Andreopoulos W."/>
            <person name="Angelini C."/>
            <person name="Antonin V."/>
            <person name="Barry K.W."/>
            <person name="Bougher N.L."/>
            <person name="Buchanan P."/>
            <person name="Buyck B."/>
            <person name="Bense V."/>
            <person name="Catcheside P."/>
            <person name="Chovatia M."/>
            <person name="Cooper J."/>
            <person name="Damon W."/>
            <person name="Desjardin D."/>
            <person name="Finy P."/>
            <person name="Geml J."/>
            <person name="Haridas S."/>
            <person name="Hughes K."/>
            <person name="Justo A."/>
            <person name="Karasinski D."/>
            <person name="Kautmanova I."/>
            <person name="Kiss B."/>
            <person name="Kocsube S."/>
            <person name="Kotiranta H."/>
            <person name="LaButti K.M."/>
            <person name="Lechner B.E."/>
            <person name="Liimatainen K."/>
            <person name="Lipzen A."/>
            <person name="Lukacs Z."/>
            <person name="Mihaltcheva S."/>
            <person name="Morgado L.N."/>
            <person name="Niskanen T."/>
            <person name="Noordeloos M.E."/>
            <person name="Ohm R.A."/>
            <person name="Ortiz-Santana B."/>
            <person name="Ovrebo C."/>
            <person name="Racz N."/>
            <person name="Riley R."/>
            <person name="Savchenko A."/>
            <person name="Shiryaev A."/>
            <person name="Soop K."/>
            <person name="Spirin V."/>
            <person name="Szebenyi C."/>
            <person name="Tomsovsky M."/>
            <person name="Tulloss R.E."/>
            <person name="Uehling J."/>
            <person name="Grigoriev I.V."/>
            <person name="Vagvolgyi C."/>
            <person name="Papp T."/>
            <person name="Martin F.M."/>
            <person name="Miettinen O."/>
            <person name="Hibbett D.S."/>
            <person name="Nagy L.G."/>
        </authorList>
    </citation>
    <scope>NUCLEOTIDE SEQUENCE [LARGE SCALE GENOMIC DNA]</scope>
    <source>
        <strain evidence="7 8">FP101781</strain>
    </source>
</reference>
<feature type="region of interest" description="Disordered" evidence="6">
    <location>
        <begin position="135"/>
        <end position="192"/>
    </location>
</feature>
<evidence type="ECO:0000256" key="1">
    <source>
        <dbReference type="ARBA" id="ARBA00004123"/>
    </source>
</evidence>
<evidence type="ECO:0000256" key="6">
    <source>
        <dbReference type="SAM" id="MobiDB-lite"/>
    </source>
</evidence>
<proteinExistence type="inferred from homology"/>
<dbReference type="AlphaFoldDB" id="A0A4Y7TQ04"/>
<organism evidence="7 8">
    <name type="scientific">Coprinellus micaceus</name>
    <name type="common">Glistening ink-cap mushroom</name>
    <name type="synonym">Coprinus micaceus</name>
    <dbReference type="NCBI Taxonomy" id="71717"/>
    <lineage>
        <taxon>Eukaryota</taxon>
        <taxon>Fungi</taxon>
        <taxon>Dikarya</taxon>
        <taxon>Basidiomycota</taxon>
        <taxon>Agaricomycotina</taxon>
        <taxon>Agaricomycetes</taxon>
        <taxon>Agaricomycetidae</taxon>
        <taxon>Agaricales</taxon>
        <taxon>Agaricineae</taxon>
        <taxon>Psathyrellaceae</taxon>
        <taxon>Coprinellus</taxon>
    </lineage>
</organism>
<dbReference type="STRING" id="71717.A0A4Y7TQ04"/>
<accession>A0A4Y7TQ04</accession>
<dbReference type="Pfam" id="PF02144">
    <property type="entry name" value="Rad1"/>
    <property type="match status" value="1"/>
</dbReference>
<evidence type="ECO:0000256" key="5">
    <source>
        <dbReference type="ARBA" id="ARBA00023242"/>
    </source>
</evidence>
<keyword evidence="5" id="KW-0539">Nucleus</keyword>
<evidence type="ECO:0000256" key="2">
    <source>
        <dbReference type="ARBA" id="ARBA00010991"/>
    </source>
</evidence>
<protein>
    <submittedName>
        <fullName evidence="7">Rad1-domain-containing protein</fullName>
    </submittedName>
</protein>
<dbReference type="PANTHER" id="PTHR10870:SF0">
    <property type="entry name" value="CELL CYCLE CHECKPOINT PROTEIN RAD1"/>
    <property type="match status" value="1"/>
</dbReference>
<evidence type="ECO:0000256" key="4">
    <source>
        <dbReference type="ARBA" id="ARBA00023204"/>
    </source>
</evidence>
<evidence type="ECO:0000313" key="7">
    <source>
        <dbReference type="EMBL" id="TEB36257.1"/>
    </source>
</evidence>
<dbReference type="Gene3D" id="3.70.10.10">
    <property type="match status" value="2"/>
</dbReference>
<keyword evidence="4" id="KW-0234">DNA repair</keyword>
<dbReference type="PRINTS" id="PR01245">
    <property type="entry name" value="RAD1REC1"/>
</dbReference>
<dbReference type="OrthoDB" id="337581at2759"/>
<gene>
    <name evidence="7" type="ORF">FA13DRAFT_1727830</name>
</gene>
<dbReference type="PANTHER" id="PTHR10870">
    <property type="entry name" value="CELL CYCLE CHECKPOINT PROTEIN RAD1"/>
    <property type="match status" value="1"/>
</dbReference>
<dbReference type="GO" id="GO:0000077">
    <property type="term" value="P:DNA damage checkpoint signaling"/>
    <property type="evidence" value="ECO:0007669"/>
    <property type="project" value="InterPro"/>
</dbReference>
<dbReference type="InterPro" id="IPR003021">
    <property type="entry name" value="Rad1_Rec1_Rad17"/>
</dbReference>
<dbReference type="InterPro" id="IPR046938">
    <property type="entry name" value="DNA_clamp_sf"/>
</dbReference>
<comment type="caution">
    <text evidence="7">The sequence shown here is derived from an EMBL/GenBank/DDBJ whole genome shotgun (WGS) entry which is preliminary data.</text>
</comment>
<evidence type="ECO:0000256" key="3">
    <source>
        <dbReference type="ARBA" id="ARBA00022763"/>
    </source>
</evidence>
<keyword evidence="3" id="KW-0227">DNA damage</keyword>
<dbReference type="GO" id="GO:0006281">
    <property type="term" value="P:DNA repair"/>
    <property type="evidence" value="ECO:0007669"/>
    <property type="project" value="UniProtKB-KW"/>
</dbReference>
<sequence>MSQNGSNSPDILNASVEDVRYLASLLRGVHFSTAGLTVTVEEARTLVAVAFIFAQVFDDFDVVPPKRTRQRSPQVIEEEDELPEPGPAPRTPRAMQQDEEGEDEVVPENYTTAFQINLNVLVDCLNIFGTAGPVTAPSATTHKKWTKPVQGGGGAEDNQNSDGGEGPPRRGGVNGGGGSGQRDLLPVRLGGQMGDKKTSVRLTYSGDGYPLVAVVTEESGGPTATCEITTYQTEPHLSLEINSDIVVCRIILKSSWLRDAISEIDPSCERLTFIANPPLDPNARRRNGAESQPRLRIQADGTFGSTEMDYPNDKEVLETFDCRQRIVFSYRFSHITKTLRALSSSTKTSMRIDEDGLLSLQFLMPKPHSTSDETDGFVEFRCLALSE</sequence>
<dbReference type="GO" id="GO:0030896">
    <property type="term" value="C:checkpoint clamp complex"/>
    <property type="evidence" value="ECO:0007669"/>
    <property type="project" value="TreeGrafter"/>
</dbReference>
<dbReference type="SUPFAM" id="SSF55979">
    <property type="entry name" value="DNA clamp"/>
    <property type="match status" value="1"/>
</dbReference>
<dbReference type="Proteomes" id="UP000298030">
    <property type="component" value="Unassembled WGS sequence"/>
</dbReference>
<feature type="region of interest" description="Disordered" evidence="6">
    <location>
        <begin position="65"/>
        <end position="105"/>
    </location>
</feature>
<comment type="subcellular location">
    <subcellularLocation>
        <location evidence="1">Nucleus</location>
    </subcellularLocation>
</comment>
<dbReference type="EMBL" id="QPFP01000006">
    <property type="protein sequence ID" value="TEB36257.1"/>
    <property type="molecule type" value="Genomic_DNA"/>
</dbReference>
<keyword evidence="8" id="KW-1185">Reference proteome</keyword>
<evidence type="ECO:0000313" key="8">
    <source>
        <dbReference type="Proteomes" id="UP000298030"/>
    </source>
</evidence>